<dbReference type="PANTHER" id="PTHR47293:SF70">
    <property type="entry name" value="JACALIN-RELATED LECTIN 24-RELATED"/>
    <property type="match status" value="1"/>
</dbReference>
<evidence type="ECO:0000259" key="2">
    <source>
        <dbReference type="PROSITE" id="PS51752"/>
    </source>
</evidence>
<keyword evidence="4" id="KW-1185">Reference proteome</keyword>
<dbReference type="Pfam" id="PF01419">
    <property type="entry name" value="Jacalin"/>
    <property type="match status" value="1"/>
</dbReference>
<name>A0A834YUT4_TETSI</name>
<keyword evidence="1" id="KW-0430">Lectin</keyword>
<dbReference type="InterPro" id="IPR036404">
    <property type="entry name" value="Jacalin-like_lectin_dom_sf"/>
</dbReference>
<dbReference type="EMBL" id="JABCRI010000014">
    <property type="protein sequence ID" value="KAF8394060.1"/>
    <property type="molecule type" value="Genomic_DNA"/>
</dbReference>
<evidence type="ECO:0000313" key="3">
    <source>
        <dbReference type="EMBL" id="KAF8394060.1"/>
    </source>
</evidence>
<feature type="domain" description="Jacalin-type lectin" evidence="2">
    <location>
        <begin position="20"/>
        <end position="166"/>
    </location>
</feature>
<proteinExistence type="predicted"/>
<dbReference type="OrthoDB" id="581739at2759"/>
<sequence length="189" mass="20668">MLNASNQPLQQELRGDEEILIKLNAVGRLGRSGRVWDDGGNGEIIQIFISHGSDIGIGYIQFVYVENEKAVPSMRFGLGTASRVDTVDLNYPSEFITWVSGFFSSSIPTLKSITFGTNQGTYGPFGVKSKKDKEFCFRMGDRRTFGGFHGTYTSTGISSIGVYVKPPAIVNSGLEPGPSLQIKEEDNQN</sequence>
<protein>
    <recommendedName>
        <fullName evidence="2">Jacalin-type lectin domain-containing protein</fullName>
    </recommendedName>
</protein>
<dbReference type="Gene3D" id="2.100.10.30">
    <property type="entry name" value="Jacalin-like lectin domain"/>
    <property type="match status" value="1"/>
</dbReference>
<evidence type="ECO:0000313" key="4">
    <source>
        <dbReference type="Proteomes" id="UP000655225"/>
    </source>
</evidence>
<comment type="caution">
    <text evidence="3">The sequence shown here is derived from an EMBL/GenBank/DDBJ whole genome shotgun (WGS) entry which is preliminary data.</text>
</comment>
<dbReference type="SMART" id="SM00915">
    <property type="entry name" value="Jacalin"/>
    <property type="match status" value="1"/>
</dbReference>
<dbReference type="PROSITE" id="PS51752">
    <property type="entry name" value="JACALIN_LECTIN"/>
    <property type="match status" value="1"/>
</dbReference>
<evidence type="ECO:0000256" key="1">
    <source>
        <dbReference type="ARBA" id="ARBA00022734"/>
    </source>
</evidence>
<gene>
    <name evidence="3" type="ORF">HHK36_020262</name>
</gene>
<dbReference type="Proteomes" id="UP000655225">
    <property type="component" value="Unassembled WGS sequence"/>
</dbReference>
<reference evidence="3 4" key="1">
    <citation type="submission" date="2020-04" db="EMBL/GenBank/DDBJ databases">
        <title>Plant Genome Project.</title>
        <authorList>
            <person name="Zhang R.-G."/>
        </authorList>
    </citation>
    <scope>NUCLEOTIDE SEQUENCE [LARGE SCALE GENOMIC DNA]</scope>
    <source>
        <strain evidence="3">YNK0</strain>
        <tissue evidence="3">Leaf</tissue>
    </source>
</reference>
<dbReference type="PANTHER" id="PTHR47293">
    <property type="entry name" value="JACALIN-RELATED LECTIN 3"/>
    <property type="match status" value="1"/>
</dbReference>
<dbReference type="OMA" id="SHIYISH"/>
<dbReference type="GO" id="GO:0030246">
    <property type="term" value="F:carbohydrate binding"/>
    <property type="evidence" value="ECO:0007669"/>
    <property type="project" value="UniProtKB-KW"/>
</dbReference>
<dbReference type="InterPro" id="IPR001229">
    <property type="entry name" value="Jacalin-like_lectin_dom"/>
</dbReference>
<dbReference type="AlphaFoldDB" id="A0A834YUT4"/>
<dbReference type="SUPFAM" id="SSF51101">
    <property type="entry name" value="Mannose-binding lectins"/>
    <property type="match status" value="1"/>
</dbReference>
<accession>A0A834YUT4</accession>
<organism evidence="3 4">
    <name type="scientific">Tetracentron sinense</name>
    <name type="common">Spur-leaf</name>
    <dbReference type="NCBI Taxonomy" id="13715"/>
    <lineage>
        <taxon>Eukaryota</taxon>
        <taxon>Viridiplantae</taxon>
        <taxon>Streptophyta</taxon>
        <taxon>Embryophyta</taxon>
        <taxon>Tracheophyta</taxon>
        <taxon>Spermatophyta</taxon>
        <taxon>Magnoliopsida</taxon>
        <taxon>Trochodendrales</taxon>
        <taxon>Trochodendraceae</taxon>
        <taxon>Tetracentron</taxon>
    </lineage>
</organism>